<dbReference type="OrthoDB" id="5513072at2"/>
<dbReference type="Proteomes" id="UP000253940">
    <property type="component" value="Chromosome"/>
</dbReference>
<name>A0A345PBU1_9GAMM</name>
<dbReference type="Pfam" id="PF00106">
    <property type="entry name" value="adh_short"/>
    <property type="match status" value="1"/>
</dbReference>
<dbReference type="Gene3D" id="3.40.50.720">
    <property type="entry name" value="NAD(P)-binding Rossmann-like Domain"/>
    <property type="match status" value="1"/>
</dbReference>
<dbReference type="InterPro" id="IPR002347">
    <property type="entry name" value="SDR_fam"/>
</dbReference>
<dbReference type="PANTHER" id="PTHR43431:SF7">
    <property type="entry name" value="OXIDOREDUCTASE, SHORT CHAIN DEHYDROGENASE_REDUCTASE FAMILY (AFU_ORTHOLOGUE AFUA_5G14000)"/>
    <property type="match status" value="1"/>
</dbReference>
<accession>A0A345PBU1</accession>
<dbReference type="AlphaFoldDB" id="A0A345PBU1"/>
<dbReference type="EMBL" id="CP031222">
    <property type="protein sequence ID" value="AXI04750.1"/>
    <property type="molecule type" value="Genomic_DNA"/>
</dbReference>
<reference evidence="1 2" key="1">
    <citation type="submission" date="2018-07" db="EMBL/GenBank/DDBJ databases">
        <title>Genome sequencing of Moraxellaceae gen. HYN0046.</title>
        <authorList>
            <person name="Kim M."/>
            <person name="Yi H."/>
        </authorList>
    </citation>
    <scope>NUCLEOTIDE SEQUENCE [LARGE SCALE GENOMIC DNA]</scope>
    <source>
        <strain evidence="1 2">HYN0046</strain>
    </source>
</reference>
<dbReference type="PRINTS" id="PR00081">
    <property type="entry name" value="GDHRDH"/>
</dbReference>
<dbReference type="PANTHER" id="PTHR43431">
    <property type="entry name" value="OXIDOREDUCTASE, SHORT CHAIN DEHYDROGENASE/REDUCTASE FAMILY (AFU_ORTHOLOGUE AFUA_5G14000)"/>
    <property type="match status" value="1"/>
</dbReference>
<gene>
    <name evidence="1" type="ORF">HYN46_16000</name>
</gene>
<protein>
    <submittedName>
        <fullName evidence="1">SDR family NAD(P)-dependent oxidoreductase</fullName>
    </submittedName>
</protein>
<keyword evidence="2" id="KW-1185">Reference proteome</keyword>
<dbReference type="InterPro" id="IPR036291">
    <property type="entry name" value="NAD(P)-bd_dom_sf"/>
</dbReference>
<evidence type="ECO:0000313" key="1">
    <source>
        <dbReference type="EMBL" id="AXI04750.1"/>
    </source>
</evidence>
<organism evidence="1 2">
    <name type="scientific">Aquirhabdus parva</name>
    <dbReference type="NCBI Taxonomy" id="2283318"/>
    <lineage>
        <taxon>Bacteria</taxon>
        <taxon>Pseudomonadati</taxon>
        <taxon>Pseudomonadota</taxon>
        <taxon>Gammaproteobacteria</taxon>
        <taxon>Moraxellales</taxon>
        <taxon>Moraxellaceae</taxon>
        <taxon>Aquirhabdus</taxon>
    </lineage>
</organism>
<dbReference type="KEGG" id="mbah:HYN46_16000"/>
<evidence type="ECO:0000313" key="2">
    <source>
        <dbReference type="Proteomes" id="UP000253940"/>
    </source>
</evidence>
<proteinExistence type="predicted"/>
<sequence length="247" mass="26437">MTPCAVVIGVGAVQGIGGAVCLRSAKAGLHVYVAGRTASKIEQVVAQIIKQGGQASAYVIDSTKPAEVTALFQHIADEQRVPELVVHNVGGNTPSRFLHTEASFYEHLWRTTFLAGALVGQEAVRRMLPQGHGTLIFTGASASLRGKPMFAAFAAGKASLRNFAQSLAREFAGQGLHVAHVVIDGAVDGDRINQLGFGVGRVVRTLIKGASGSLKPEAIAENYWHLHQQPIEAWTHELDLRPFKEKF</sequence>
<dbReference type="SUPFAM" id="SSF51735">
    <property type="entry name" value="NAD(P)-binding Rossmann-fold domains"/>
    <property type="match status" value="1"/>
</dbReference>